<keyword evidence="3" id="KW-0863">Zinc-finger</keyword>
<dbReference type="SUPFAM" id="SSF54171">
    <property type="entry name" value="DNA-binding domain"/>
    <property type="match status" value="1"/>
</dbReference>
<feature type="domain" description="MBD" evidence="10">
    <location>
        <begin position="129"/>
        <end position="208"/>
    </location>
</feature>
<gene>
    <name evidence="12" type="ORF">MERR_LOCUS46822</name>
</gene>
<dbReference type="EMBL" id="CACVBM020001784">
    <property type="protein sequence ID" value="CAA7059586.1"/>
    <property type="molecule type" value="Genomic_DNA"/>
</dbReference>
<dbReference type="AlphaFoldDB" id="A0A6D2L1U4"/>
<evidence type="ECO:0000313" key="12">
    <source>
        <dbReference type="EMBL" id="CAA7059586.1"/>
    </source>
</evidence>
<dbReference type="PROSITE" id="PS51050">
    <property type="entry name" value="ZF_CW"/>
    <property type="match status" value="1"/>
</dbReference>
<accession>A0A6D2L1U4</accession>
<dbReference type="SMART" id="SM00391">
    <property type="entry name" value="MBD"/>
    <property type="match status" value="1"/>
</dbReference>
<dbReference type="OrthoDB" id="10072024at2759"/>
<dbReference type="CDD" id="cd01396">
    <property type="entry name" value="MeCP2_MBD"/>
    <property type="match status" value="1"/>
</dbReference>
<dbReference type="PANTHER" id="PTHR12396">
    <property type="entry name" value="METHYL-CPG BINDING PROTEIN, MBD"/>
    <property type="match status" value="1"/>
</dbReference>
<protein>
    <recommendedName>
        <fullName evidence="14">MBD domain-containing protein</fullName>
    </recommendedName>
</protein>
<keyword evidence="6" id="KW-0238">DNA-binding</keyword>
<dbReference type="InterPro" id="IPR011124">
    <property type="entry name" value="Znf_CW"/>
</dbReference>
<evidence type="ECO:0000313" key="13">
    <source>
        <dbReference type="Proteomes" id="UP000467841"/>
    </source>
</evidence>
<evidence type="ECO:0000256" key="1">
    <source>
        <dbReference type="ARBA" id="ARBA00004123"/>
    </source>
</evidence>
<keyword evidence="4" id="KW-0862">Zinc</keyword>
<dbReference type="Proteomes" id="UP000467841">
    <property type="component" value="Unassembled WGS sequence"/>
</dbReference>
<dbReference type="Gene3D" id="3.30.40.100">
    <property type="match status" value="1"/>
</dbReference>
<feature type="compositionally biased region" description="Low complexity" evidence="9">
    <location>
        <begin position="22"/>
        <end position="33"/>
    </location>
</feature>
<keyword evidence="5" id="KW-0805">Transcription regulation</keyword>
<comment type="subcellular location">
    <subcellularLocation>
        <location evidence="1">Nucleus</location>
    </subcellularLocation>
</comment>
<dbReference type="PANTHER" id="PTHR12396:SF0">
    <property type="entry name" value="METHYL-CPG BINDING DOMAIN PROTEIN-LIKE, ISOFORM C"/>
    <property type="match status" value="1"/>
</dbReference>
<reference evidence="12" key="1">
    <citation type="submission" date="2020-01" db="EMBL/GenBank/DDBJ databases">
        <authorList>
            <person name="Mishra B."/>
        </authorList>
    </citation>
    <scope>NUCLEOTIDE SEQUENCE [LARGE SCALE GENOMIC DNA]</scope>
</reference>
<evidence type="ECO:0000259" key="10">
    <source>
        <dbReference type="PROSITE" id="PS50982"/>
    </source>
</evidence>
<dbReference type="PROSITE" id="PS50982">
    <property type="entry name" value="MBD"/>
    <property type="match status" value="1"/>
</dbReference>
<feature type="domain" description="CW-type" evidence="11">
    <location>
        <begin position="63"/>
        <end position="122"/>
    </location>
</feature>
<evidence type="ECO:0000256" key="9">
    <source>
        <dbReference type="SAM" id="MobiDB-lite"/>
    </source>
</evidence>
<dbReference type="Gene3D" id="3.30.890.10">
    <property type="entry name" value="Methyl-cpg-binding Protein 2, Chain A"/>
    <property type="match status" value="1"/>
</dbReference>
<proteinExistence type="predicted"/>
<keyword evidence="7" id="KW-0804">Transcription</keyword>
<comment type="caution">
    <text evidence="12">The sequence shown here is derived from an EMBL/GenBank/DDBJ whole genome shotgun (WGS) entry which is preliminary data.</text>
</comment>
<name>A0A6D2L1U4_9BRAS</name>
<keyword evidence="8" id="KW-0539">Nucleus</keyword>
<dbReference type="InterPro" id="IPR016177">
    <property type="entry name" value="DNA-bd_dom_sf"/>
</dbReference>
<dbReference type="Pfam" id="PF07496">
    <property type="entry name" value="zf-CW"/>
    <property type="match status" value="1"/>
</dbReference>
<evidence type="ECO:0000256" key="8">
    <source>
        <dbReference type="ARBA" id="ARBA00023242"/>
    </source>
</evidence>
<evidence type="ECO:0000256" key="6">
    <source>
        <dbReference type="ARBA" id="ARBA00023125"/>
    </source>
</evidence>
<evidence type="ECO:0000256" key="5">
    <source>
        <dbReference type="ARBA" id="ARBA00023015"/>
    </source>
</evidence>
<evidence type="ECO:0000259" key="11">
    <source>
        <dbReference type="PROSITE" id="PS51050"/>
    </source>
</evidence>
<dbReference type="InterPro" id="IPR001739">
    <property type="entry name" value="Methyl_CpG_DNA-bd"/>
</dbReference>
<evidence type="ECO:0000256" key="2">
    <source>
        <dbReference type="ARBA" id="ARBA00022723"/>
    </source>
</evidence>
<dbReference type="GO" id="GO:0003677">
    <property type="term" value="F:DNA binding"/>
    <property type="evidence" value="ECO:0007669"/>
    <property type="project" value="UniProtKB-KW"/>
</dbReference>
<dbReference type="GO" id="GO:0005634">
    <property type="term" value="C:nucleus"/>
    <property type="evidence" value="ECO:0007669"/>
    <property type="project" value="UniProtKB-SubCell"/>
</dbReference>
<dbReference type="GO" id="GO:0008270">
    <property type="term" value="F:zinc ion binding"/>
    <property type="evidence" value="ECO:0007669"/>
    <property type="project" value="UniProtKB-KW"/>
</dbReference>
<evidence type="ECO:0008006" key="14">
    <source>
        <dbReference type="Google" id="ProtNLM"/>
    </source>
</evidence>
<organism evidence="12 13">
    <name type="scientific">Microthlaspi erraticum</name>
    <dbReference type="NCBI Taxonomy" id="1685480"/>
    <lineage>
        <taxon>Eukaryota</taxon>
        <taxon>Viridiplantae</taxon>
        <taxon>Streptophyta</taxon>
        <taxon>Embryophyta</taxon>
        <taxon>Tracheophyta</taxon>
        <taxon>Spermatophyta</taxon>
        <taxon>Magnoliopsida</taxon>
        <taxon>eudicotyledons</taxon>
        <taxon>Gunneridae</taxon>
        <taxon>Pentapetalae</taxon>
        <taxon>rosids</taxon>
        <taxon>malvids</taxon>
        <taxon>Brassicales</taxon>
        <taxon>Brassicaceae</taxon>
        <taxon>Coluteocarpeae</taxon>
        <taxon>Microthlaspi</taxon>
    </lineage>
</organism>
<dbReference type="Pfam" id="PF01429">
    <property type="entry name" value="MBD"/>
    <property type="match status" value="1"/>
</dbReference>
<keyword evidence="13" id="KW-1185">Reference proteome</keyword>
<feature type="region of interest" description="Disordered" evidence="9">
    <location>
        <begin position="1"/>
        <end position="58"/>
    </location>
</feature>
<evidence type="ECO:0000256" key="3">
    <source>
        <dbReference type="ARBA" id="ARBA00022771"/>
    </source>
</evidence>
<evidence type="ECO:0000256" key="7">
    <source>
        <dbReference type="ARBA" id="ARBA00023163"/>
    </source>
</evidence>
<keyword evidence="2" id="KW-0479">Metal-binding</keyword>
<sequence>MSGLVVNEASAPASPSTPPVVGNLAGANGGSLLKRPRGRPPGSITKPKPVGEGSAVKRKRGKKIPIDNLTVQCATCFKWRVVPSMEIYEDIRTHLEEEPFFCDVACQWKPGMSCEVPADISMEGTKLIWALESHLIPRPHAGWRRLTHIRSEGGLRFADIYYITPSGQKLRSRKEVKRYLKENPQYIIEGMKIKAQVKKHFSFKIPKPLQTDYVRKRPARKMNPNGNSNAIVAAGEAGPSRSLNTCLAIQIYHPPEESQLHESASRSPDERLALVIYQPPEELNSMNRHQDLQMNNA</sequence>
<evidence type="ECO:0000256" key="4">
    <source>
        <dbReference type="ARBA" id="ARBA00022833"/>
    </source>
</evidence>